<dbReference type="EMBL" id="SMAO01000006">
    <property type="protein sequence ID" value="TCT20211.1"/>
    <property type="molecule type" value="Genomic_DNA"/>
</dbReference>
<evidence type="ECO:0000313" key="3">
    <source>
        <dbReference type="EMBL" id="TCT20211.1"/>
    </source>
</evidence>
<name>A0A4R3MXE8_9GAMM</name>
<dbReference type="InterPro" id="IPR006094">
    <property type="entry name" value="Oxid_FAD_bind_N"/>
</dbReference>
<feature type="domain" description="FAD-binding PCMH-type" evidence="2">
    <location>
        <begin position="1"/>
        <end position="180"/>
    </location>
</feature>
<dbReference type="AlphaFoldDB" id="A0A4R3MXE8"/>
<dbReference type="Proteomes" id="UP000295717">
    <property type="component" value="Unassembled WGS sequence"/>
</dbReference>
<dbReference type="PROSITE" id="PS51387">
    <property type="entry name" value="FAD_PCMH"/>
    <property type="match status" value="1"/>
</dbReference>
<keyword evidence="1" id="KW-0274">FAD</keyword>
<evidence type="ECO:0000256" key="1">
    <source>
        <dbReference type="ARBA" id="ARBA00022827"/>
    </source>
</evidence>
<evidence type="ECO:0000259" key="2">
    <source>
        <dbReference type="PROSITE" id="PS51387"/>
    </source>
</evidence>
<sequence>MTHRYTSWNRYPRATQRVRLQRWRFDSLPLPEEAHESALPFGNGRSYGDVCLNDGGSLIDARPLDRFIAFDQDSGLLRCEAGVLLDEILALTVPRGWFLPVTPGTRFVTVGGAIANDVHGKNHHRAGTFGCHVPAFELLRSDGSRRLCSPESHPEFYRATIGGLGLTGLITWAEIRLRRISTPLIETETQRYDTLDAFFELSAESDARFEQTVAWIDCLAGGARLGRGVFIRGNHAEISPSQPPRPSRRRVRIPVGPPFSAINPATLRLFNAAYFHGHPPGVQRDLVHYEPFFYPLDGVGDWNRIYGPRGFLQYQFVVPRTVGPDAVREILERIAQAGVGSFLAVLKVFGDPVSPGLLSFPLPGVTLALDFPNAGRKTFALLDQLDAVVRQAGGRIYPAKDARMCGEDFFARYPHWPRLDALRDPRFDSSFRRRMRGDLT</sequence>
<dbReference type="OrthoDB" id="143770at2"/>
<dbReference type="Gene3D" id="3.30.465.10">
    <property type="match status" value="1"/>
</dbReference>
<evidence type="ECO:0000313" key="4">
    <source>
        <dbReference type="Proteomes" id="UP000295717"/>
    </source>
</evidence>
<gene>
    <name evidence="3" type="ORF">EDC35_106138</name>
</gene>
<keyword evidence="4" id="KW-1185">Reference proteome</keyword>
<dbReference type="SUPFAM" id="SSF56176">
    <property type="entry name" value="FAD-binding/transporter-associated domain-like"/>
    <property type="match status" value="1"/>
</dbReference>
<protein>
    <submittedName>
        <fullName evidence="3">FAD/FMN-containing dehydrogenase</fullName>
    </submittedName>
</protein>
<dbReference type="Pfam" id="PF01565">
    <property type="entry name" value="FAD_binding_4"/>
    <property type="match status" value="1"/>
</dbReference>
<dbReference type="GO" id="GO:0071949">
    <property type="term" value="F:FAD binding"/>
    <property type="evidence" value="ECO:0007669"/>
    <property type="project" value="InterPro"/>
</dbReference>
<keyword evidence="1" id="KW-0285">Flavoprotein</keyword>
<dbReference type="InterPro" id="IPR010031">
    <property type="entry name" value="FAD_lactone_oxidase-like"/>
</dbReference>
<reference evidence="3 4" key="1">
    <citation type="submission" date="2019-03" db="EMBL/GenBank/DDBJ databases">
        <title>Genomic Encyclopedia of Type Strains, Phase IV (KMG-IV): sequencing the most valuable type-strain genomes for metagenomic binning, comparative biology and taxonomic classification.</title>
        <authorList>
            <person name="Goeker M."/>
        </authorList>
    </citation>
    <scope>NUCLEOTIDE SEQUENCE [LARGE SCALE GENOMIC DNA]</scope>
    <source>
        <strain evidence="3 4">DSM 13587</strain>
    </source>
</reference>
<dbReference type="RefSeq" id="WP_132977607.1">
    <property type="nucleotide sequence ID" value="NZ_SMAO01000006.1"/>
</dbReference>
<dbReference type="PANTHER" id="PTHR43762:SF1">
    <property type="entry name" value="D-ARABINONO-1,4-LACTONE OXIDASE"/>
    <property type="match status" value="1"/>
</dbReference>
<organism evidence="3 4">
    <name type="scientific">Thiobaca trueperi</name>
    <dbReference type="NCBI Taxonomy" id="127458"/>
    <lineage>
        <taxon>Bacteria</taxon>
        <taxon>Pseudomonadati</taxon>
        <taxon>Pseudomonadota</taxon>
        <taxon>Gammaproteobacteria</taxon>
        <taxon>Chromatiales</taxon>
        <taxon>Chromatiaceae</taxon>
        <taxon>Thiobaca</taxon>
    </lineage>
</organism>
<dbReference type="InterPro" id="IPR036318">
    <property type="entry name" value="FAD-bd_PCMH-like_sf"/>
</dbReference>
<proteinExistence type="predicted"/>
<comment type="caution">
    <text evidence="3">The sequence shown here is derived from an EMBL/GenBank/DDBJ whole genome shotgun (WGS) entry which is preliminary data.</text>
</comment>
<dbReference type="InterPro" id="IPR016169">
    <property type="entry name" value="FAD-bd_PCMH_sub2"/>
</dbReference>
<dbReference type="PANTHER" id="PTHR43762">
    <property type="entry name" value="L-GULONOLACTONE OXIDASE"/>
    <property type="match status" value="1"/>
</dbReference>
<accession>A0A4R3MXE8</accession>
<dbReference type="InterPro" id="IPR016166">
    <property type="entry name" value="FAD-bd_PCMH"/>
</dbReference>
<dbReference type="GO" id="GO:0016899">
    <property type="term" value="F:oxidoreductase activity, acting on the CH-OH group of donors, oxygen as acceptor"/>
    <property type="evidence" value="ECO:0007669"/>
    <property type="project" value="InterPro"/>
</dbReference>